<feature type="transmembrane region" description="Helical" evidence="5">
    <location>
        <begin position="88"/>
        <end position="105"/>
    </location>
</feature>
<dbReference type="InterPro" id="IPR011712">
    <property type="entry name" value="Sig_transdc_His_kin_sub3_dim/P"/>
</dbReference>
<dbReference type="InterPro" id="IPR036890">
    <property type="entry name" value="HATPase_C_sf"/>
</dbReference>
<dbReference type="PANTHER" id="PTHR24421:SF63">
    <property type="entry name" value="SENSOR HISTIDINE KINASE DESK"/>
    <property type="match status" value="1"/>
</dbReference>
<feature type="transmembrane region" description="Helical" evidence="5">
    <location>
        <begin position="117"/>
        <end position="149"/>
    </location>
</feature>
<evidence type="ECO:0000259" key="6">
    <source>
        <dbReference type="Pfam" id="PF07730"/>
    </source>
</evidence>
<dbReference type="CDD" id="cd16917">
    <property type="entry name" value="HATPase_UhpB-NarQ-NarX-like"/>
    <property type="match status" value="1"/>
</dbReference>
<protein>
    <recommendedName>
        <fullName evidence="6">Signal transduction histidine kinase subgroup 3 dimerisation and phosphoacceptor domain-containing protein</fullName>
    </recommendedName>
</protein>
<feature type="compositionally biased region" description="Basic residues" evidence="4">
    <location>
        <begin position="524"/>
        <end position="544"/>
    </location>
</feature>
<dbReference type="GO" id="GO:0046983">
    <property type="term" value="F:protein dimerization activity"/>
    <property type="evidence" value="ECO:0007669"/>
    <property type="project" value="InterPro"/>
</dbReference>
<evidence type="ECO:0000256" key="2">
    <source>
        <dbReference type="ARBA" id="ARBA00022777"/>
    </source>
</evidence>
<dbReference type="GO" id="GO:0016020">
    <property type="term" value="C:membrane"/>
    <property type="evidence" value="ECO:0007669"/>
    <property type="project" value="InterPro"/>
</dbReference>
<feature type="transmembrane region" description="Helical" evidence="5">
    <location>
        <begin position="25"/>
        <end position="49"/>
    </location>
</feature>
<reference evidence="7 8" key="1">
    <citation type="submission" date="2019-10" db="EMBL/GenBank/DDBJ databases">
        <title>Rubrobacter sp nov SCSIO 52090 isolated from a deep-sea sediment in the South China Sea.</title>
        <authorList>
            <person name="Chen R.W."/>
        </authorList>
    </citation>
    <scope>NUCLEOTIDE SEQUENCE [LARGE SCALE GENOMIC DNA]</scope>
    <source>
        <strain evidence="7 8">SCSIO 52909</strain>
    </source>
</reference>
<feature type="domain" description="Signal transduction histidine kinase subgroup 3 dimerisation and phosphoacceptor" evidence="6">
    <location>
        <begin position="202"/>
        <end position="270"/>
    </location>
</feature>
<evidence type="ECO:0000256" key="3">
    <source>
        <dbReference type="ARBA" id="ARBA00023012"/>
    </source>
</evidence>
<evidence type="ECO:0000313" key="8">
    <source>
        <dbReference type="Proteomes" id="UP000501452"/>
    </source>
</evidence>
<keyword evidence="5" id="KW-1133">Transmembrane helix</keyword>
<evidence type="ECO:0000256" key="5">
    <source>
        <dbReference type="SAM" id="Phobius"/>
    </source>
</evidence>
<feature type="region of interest" description="Disordered" evidence="4">
    <location>
        <begin position="401"/>
        <end position="544"/>
    </location>
</feature>
<keyword evidence="8" id="KW-1185">Reference proteome</keyword>
<feature type="compositionally biased region" description="Basic residues" evidence="4">
    <location>
        <begin position="465"/>
        <end position="482"/>
    </location>
</feature>
<feature type="compositionally biased region" description="Gly residues" evidence="4">
    <location>
        <begin position="425"/>
        <end position="435"/>
    </location>
</feature>
<dbReference type="SUPFAM" id="SSF55874">
    <property type="entry name" value="ATPase domain of HSP90 chaperone/DNA topoisomerase II/histidine kinase"/>
    <property type="match status" value="1"/>
</dbReference>
<evidence type="ECO:0000256" key="1">
    <source>
        <dbReference type="ARBA" id="ARBA00022679"/>
    </source>
</evidence>
<keyword evidence="3" id="KW-0902">Two-component regulatory system</keyword>
<dbReference type="Pfam" id="PF07730">
    <property type="entry name" value="HisKA_3"/>
    <property type="match status" value="1"/>
</dbReference>
<dbReference type="PANTHER" id="PTHR24421">
    <property type="entry name" value="NITRATE/NITRITE SENSOR PROTEIN NARX-RELATED"/>
    <property type="match status" value="1"/>
</dbReference>
<dbReference type="Gene3D" id="3.30.565.10">
    <property type="entry name" value="Histidine kinase-like ATPase, C-terminal domain"/>
    <property type="match status" value="1"/>
</dbReference>
<keyword evidence="5" id="KW-0812">Transmembrane</keyword>
<accession>A0A6G8QA08</accession>
<feature type="region of interest" description="Disordered" evidence="4">
    <location>
        <begin position="339"/>
        <end position="363"/>
    </location>
</feature>
<proteinExistence type="predicted"/>
<dbReference type="AlphaFoldDB" id="A0A6G8QA08"/>
<feature type="transmembrane region" description="Helical" evidence="5">
    <location>
        <begin position="56"/>
        <end position="76"/>
    </location>
</feature>
<keyword evidence="2" id="KW-0418">Kinase</keyword>
<feature type="compositionally biased region" description="Gly residues" evidence="4">
    <location>
        <begin position="347"/>
        <end position="360"/>
    </location>
</feature>
<keyword evidence="1" id="KW-0808">Transferase</keyword>
<dbReference type="EMBL" id="CP045119">
    <property type="protein sequence ID" value="QIN83306.1"/>
    <property type="molecule type" value="Genomic_DNA"/>
</dbReference>
<organism evidence="7 8">
    <name type="scientific">Rubrobacter tropicus</name>
    <dbReference type="NCBI Taxonomy" id="2653851"/>
    <lineage>
        <taxon>Bacteria</taxon>
        <taxon>Bacillati</taxon>
        <taxon>Actinomycetota</taxon>
        <taxon>Rubrobacteria</taxon>
        <taxon>Rubrobacterales</taxon>
        <taxon>Rubrobacteraceae</taxon>
        <taxon>Rubrobacter</taxon>
    </lineage>
</organism>
<keyword evidence="5" id="KW-0472">Membrane</keyword>
<dbReference type="InterPro" id="IPR050482">
    <property type="entry name" value="Sensor_HK_TwoCompSys"/>
</dbReference>
<name>A0A6G8QA08_9ACTN</name>
<feature type="compositionally biased region" description="Basic and acidic residues" evidence="4">
    <location>
        <begin position="498"/>
        <end position="516"/>
    </location>
</feature>
<dbReference type="Gene3D" id="1.20.5.1930">
    <property type="match status" value="1"/>
</dbReference>
<gene>
    <name evidence="7" type="ORF">GBA63_12165</name>
</gene>
<feature type="transmembrane region" description="Helical" evidence="5">
    <location>
        <begin position="161"/>
        <end position="182"/>
    </location>
</feature>
<evidence type="ECO:0000313" key="7">
    <source>
        <dbReference type="EMBL" id="QIN83306.1"/>
    </source>
</evidence>
<dbReference type="GO" id="GO:0000155">
    <property type="term" value="F:phosphorelay sensor kinase activity"/>
    <property type="evidence" value="ECO:0007669"/>
    <property type="project" value="InterPro"/>
</dbReference>
<feature type="compositionally biased region" description="Basic residues" evidence="4">
    <location>
        <begin position="447"/>
        <end position="456"/>
    </location>
</feature>
<dbReference type="KEGG" id="rub:GBA63_12165"/>
<sequence length="544" mass="58290">MSQTANNQRTGLSRDTPTFGWLIPYAWLLFAALWLFFSAGFVSGVLGAGLSQTQTLVFLVSLAVFAVPFVWLMLRYPCPDPGLTLRELRARLGLIAVLTIFALYVEIVYGHGIPWRFMYVVVACAVTLPVRHAAWGVLLSATLAVVFYGARSGWGTVADNWVNLVPFLTNGVGMIVVSRLVVTVRELHEARQEIARLAVSEERLRFARDLHDLLGHSLSSITLKSELAGRLLADAGEGSGAAKEVRDIQAIARGALREVREAVSGYRSPSLEEELAGAREMLEAAGISCRVHNGVGALPTDIRAILTWTVREGVTNVVRHSRAKRCEIRLTQDGDLIRAEVRDNGRGPSGAGSGTGGNGLAGLDERVEASGGRFEAGPLPDGGSASAPICRSEEAFGRRTAGACRLRPTDTPGRRTAKHERQGAACGGPGDGARGSLGPPLDGGRHRDSRRGRPRGRGAPGGARRLPRRGPAGHRDAGRRRPLGGGGTQRAASGLPRHHPDDLRAGRLPEKGDGGGRRGLPAQRRPRHGARHRHPPRRERRAGG</sequence>
<evidence type="ECO:0000256" key="4">
    <source>
        <dbReference type="SAM" id="MobiDB-lite"/>
    </source>
</evidence>
<dbReference type="Proteomes" id="UP000501452">
    <property type="component" value="Chromosome"/>
</dbReference>